<dbReference type="Pfam" id="PF02949">
    <property type="entry name" value="7tm_6"/>
    <property type="match status" value="1"/>
</dbReference>
<feature type="transmembrane region" description="Helical" evidence="10">
    <location>
        <begin position="123"/>
        <end position="144"/>
    </location>
</feature>
<evidence type="ECO:0000256" key="10">
    <source>
        <dbReference type="RuleBase" id="RU351113"/>
    </source>
</evidence>
<evidence type="ECO:0000256" key="2">
    <source>
        <dbReference type="ARBA" id="ARBA00022475"/>
    </source>
</evidence>
<keyword evidence="3 10" id="KW-0716">Sensory transduction</keyword>
<evidence type="ECO:0000313" key="12">
    <source>
        <dbReference type="Proteomes" id="UP000494256"/>
    </source>
</evidence>
<dbReference type="AlphaFoldDB" id="A0A8S1A3K4"/>
<proteinExistence type="inferred from homology"/>
<comment type="subcellular location">
    <subcellularLocation>
        <location evidence="1 10">Cell membrane</location>
        <topology evidence="1 10">Multi-pass membrane protein</topology>
    </subcellularLocation>
</comment>
<evidence type="ECO:0000256" key="3">
    <source>
        <dbReference type="ARBA" id="ARBA00022606"/>
    </source>
</evidence>
<evidence type="ECO:0000256" key="7">
    <source>
        <dbReference type="ARBA" id="ARBA00023136"/>
    </source>
</evidence>
<keyword evidence="7 10" id="KW-0472">Membrane</keyword>
<evidence type="ECO:0000256" key="1">
    <source>
        <dbReference type="ARBA" id="ARBA00004651"/>
    </source>
</evidence>
<dbReference type="GO" id="GO:0007165">
    <property type="term" value="P:signal transduction"/>
    <property type="evidence" value="ECO:0007669"/>
    <property type="project" value="UniProtKB-KW"/>
</dbReference>
<keyword evidence="8 10" id="KW-0675">Receptor</keyword>
<protein>
    <recommendedName>
        <fullName evidence="10">Odorant receptor</fullName>
    </recommendedName>
</protein>
<evidence type="ECO:0000256" key="8">
    <source>
        <dbReference type="ARBA" id="ARBA00023170"/>
    </source>
</evidence>
<comment type="caution">
    <text evidence="10">Lacks conserved residue(s) required for the propagation of feature annotation.</text>
</comment>
<sequence>MIALWYAGFYVLVTGLTMQAHLVHLLCQFMVLVDCFENLLEDCSANFIGINECDLIHNKEFAENITKRLGNLVKQHQFILSLTRDLKAVLSVPMLAQLAVTGSLVCVAGYQGATTFDQGVVKALMSIIFLVYNIFELYIVCRWCEEITTLSSKLGEAIYCSGWERGVSQIRGVRPTILIVMARAHKPLYFTAGGMYNLTVDSFARCRMFTNMMCTDDLIKIAVIKGPKALTLSGLNMADDVKSDDRNFLQRIANKSFYNKLAISMDSPYFDTSTEKRKKLVKAWAQTNETYLKLLLFLGNSTLITWFIYPLLDDVEYNLIIDVHVPFYYKTPKLYPIVYIMVVIALWYCAYFVMVTALTTQAHLIHLLCQFSVLTDCFENVLNDCSKDFAVGQRIIQHSNSPVTISSYLDLRRLHIAAEQ</sequence>
<dbReference type="EMBL" id="CADEBD010000308">
    <property type="protein sequence ID" value="CAB3239045.1"/>
    <property type="molecule type" value="Genomic_DNA"/>
</dbReference>
<evidence type="ECO:0000256" key="4">
    <source>
        <dbReference type="ARBA" id="ARBA00022692"/>
    </source>
</evidence>
<feature type="transmembrane region" description="Helical" evidence="10">
    <location>
        <begin position="88"/>
        <end position="111"/>
    </location>
</feature>
<reference evidence="11 12" key="1">
    <citation type="submission" date="2020-04" db="EMBL/GenBank/DDBJ databases">
        <authorList>
            <person name="Wallbank WR R."/>
            <person name="Pardo Diaz C."/>
            <person name="Kozak K."/>
            <person name="Martin S."/>
            <person name="Jiggins C."/>
            <person name="Moest M."/>
            <person name="Warren A I."/>
            <person name="Byers J.R.P. K."/>
            <person name="Montejo-Kovacevich G."/>
            <person name="Yen C E."/>
        </authorList>
    </citation>
    <scope>NUCLEOTIDE SEQUENCE [LARGE SCALE GENOMIC DNA]</scope>
</reference>
<dbReference type="OrthoDB" id="19653at2759"/>
<dbReference type="GO" id="GO:0004984">
    <property type="term" value="F:olfactory receptor activity"/>
    <property type="evidence" value="ECO:0007669"/>
    <property type="project" value="InterPro"/>
</dbReference>
<dbReference type="Proteomes" id="UP000494256">
    <property type="component" value="Unassembled WGS sequence"/>
</dbReference>
<accession>A0A8S1A3K4</accession>
<dbReference type="PANTHER" id="PTHR21137">
    <property type="entry name" value="ODORANT RECEPTOR"/>
    <property type="match status" value="1"/>
</dbReference>
<keyword evidence="2" id="KW-1003">Cell membrane</keyword>
<comment type="similarity">
    <text evidence="10">Belongs to the insect chemoreceptor superfamily. Heteromeric odorant receptor channel (TC 1.A.69) family.</text>
</comment>
<evidence type="ECO:0000256" key="5">
    <source>
        <dbReference type="ARBA" id="ARBA00022725"/>
    </source>
</evidence>
<evidence type="ECO:0000313" key="11">
    <source>
        <dbReference type="EMBL" id="CAB3239045.1"/>
    </source>
</evidence>
<keyword evidence="6 10" id="KW-1133">Transmembrane helix</keyword>
<organism evidence="11 12">
    <name type="scientific">Arctia plantaginis</name>
    <name type="common">Wood tiger moth</name>
    <name type="synonym">Phalaena plantaginis</name>
    <dbReference type="NCBI Taxonomy" id="874455"/>
    <lineage>
        <taxon>Eukaryota</taxon>
        <taxon>Metazoa</taxon>
        <taxon>Ecdysozoa</taxon>
        <taxon>Arthropoda</taxon>
        <taxon>Hexapoda</taxon>
        <taxon>Insecta</taxon>
        <taxon>Pterygota</taxon>
        <taxon>Neoptera</taxon>
        <taxon>Endopterygota</taxon>
        <taxon>Lepidoptera</taxon>
        <taxon>Glossata</taxon>
        <taxon>Ditrysia</taxon>
        <taxon>Noctuoidea</taxon>
        <taxon>Erebidae</taxon>
        <taxon>Arctiinae</taxon>
        <taxon>Arctia</taxon>
    </lineage>
</organism>
<evidence type="ECO:0000256" key="9">
    <source>
        <dbReference type="ARBA" id="ARBA00023224"/>
    </source>
</evidence>
<keyword evidence="4 10" id="KW-0812">Transmembrane</keyword>
<keyword evidence="9 10" id="KW-0807">Transducer</keyword>
<feature type="transmembrane region" description="Helical" evidence="10">
    <location>
        <begin position="291"/>
        <end position="309"/>
    </location>
</feature>
<dbReference type="GO" id="GO:0005886">
    <property type="term" value="C:plasma membrane"/>
    <property type="evidence" value="ECO:0007669"/>
    <property type="project" value="UniProtKB-SubCell"/>
</dbReference>
<gene>
    <name evidence="11" type="ORF">APLA_LOCUS8479</name>
</gene>
<feature type="transmembrane region" description="Helical" evidence="10">
    <location>
        <begin position="6"/>
        <end position="27"/>
    </location>
</feature>
<comment type="caution">
    <text evidence="11">The sequence shown here is derived from an EMBL/GenBank/DDBJ whole genome shotgun (WGS) entry which is preliminary data.</text>
</comment>
<feature type="transmembrane region" description="Helical" evidence="10">
    <location>
        <begin position="337"/>
        <end position="358"/>
    </location>
</feature>
<dbReference type="GO" id="GO:0005549">
    <property type="term" value="F:odorant binding"/>
    <property type="evidence" value="ECO:0007669"/>
    <property type="project" value="InterPro"/>
</dbReference>
<dbReference type="PANTHER" id="PTHR21137:SF35">
    <property type="entry name" value="ODORANT RECEPTOR 19A-RELATED"/>
    <property type="match status" value="1"/>
</dbReference>
<dbReference type="InterPro" id="IPR004117">
    <property type="entry name" value="7tm6_olfct_rcpt"/>
</dbReference>
<name>A0A8S1A3K4_ARCPL</name>
<evidence type="ECO:0000256" key="6">
    <source>
        <dbReference type="ARBA" id="ARBA00022989"/>
    </source>
</evidence>
<keyword evidence="5 10" id="KW-0552">Olfaction</keyword>